<dbReference type="Gene3D" id="3.40.20.10">
    <property type="entry name" value="Severin"/>
    <property type="match status" value="1"/>
</dbReference>
<dbReference type="InterPro" id="IPR029006">
    <property type="entry name" value="ADF-H/Gelsolin-like_dom_sf"/>
</dbReference>
<dbReference type="CDD" id="cd11286">
    <property type="entry name" value="ADF_cofilin_like"/>
    <property type="match status" value="1"/>
</dbReference>
<dbReference type="GO" id="GO:0003779">
    <property type="term" value="F:actin binding"/>
    <property type="evidence" value="ECO:0007669"/>
    <property type="project" value="UniProtKB-KW"/>
</dbReference>
<organism evidence="4">
    <name type="scientific">Halisarca dujardinii</name>
    <name type="common">Dujardin's slime sponge</name>
    <dbReference type="NCBI Taxonomy" id="2583056"/>
    <lineage>
        <taxon>Eukaryota</taxon>
        <taxon>Metazoa</taxon>
        <taxon>Porifera</taxon>
        <taxon>Demospongiae</taxon>
        <taxon>Verongimorpha</taxon>
        <taxon>Chondrillida</taxon>
        <taxon>Halisarcidae</taxon>
        <taxon>Halisarca</taxon>
    </lineage>
</organism>
<comment type="similarity">
    <text evidence="1">Belongs to the actin-binding proteins ADF family.</text>
</comment>
<dbReference type="AlphaFoldDB" id="A0A9F1U429"/>
<dbReference type="PANTHER" id="PTHR11913">
    <property type="entry name" value="COFILIN-RELATED"/>
    <property type="match status" value="1"/>
</dbReference>
<reference evidence="4" key="1">
    <citation type="submission" date="2022-05" db="EMBL/GenBank/DDBJ databases">
        <authorList>
            <person name="Mikhailov K."/>
            <person name="Kravchuk O."/>
            <person name="Lyupina Y."/>
            <person name="Adameyko K."/>
        </authorList>
    </citation>
    <scope>NUCLEOTIDE SEQUENCE</scope>
</reference>
<evidence type="ECO:0000259" key="3">
    <source>
        <dbReference type="PROSITE" id="PS51263"/>
    </source>
</evidence>
<dbReference type="SUPFAM" id="SSF55753">
    <property type="entry name" value="Actin depolymerizing proteins"/>
    <property type="match status" value="1"/>
</dbReference>
<keyword evidence="2" id="KW-0009">Actin-binding</keyword>
<dbReference type="GO" id="GO:0015629">
    <property type="term" value="C:actin cytoskeleton"/>
    <property type="evidence" value="ECO:0007669"/>
    <property type="project" value="InterPro"/>
</dbReference>
<evidence type="ECO:0000256" key="1">
    <source>
        <dbReference type="ARBA" id="ARBA00006844"/>
    </source>
</evidence>
<dbReference type="GO" id="GO:0030042">
    <property type="term" value="P:actin filament depolymerization"/>
    <property type="evidence" value="ECO:0007669"/>
    <property type="project" value="InterPro"/>
</dbReference>
<dbReference type="PROSITE" id="PS51263">
    <property type="entry name" value="ADF_H"/>
    <property type="match status" value="1"/>
</dbReference>
<dbReference type="EMBL" id="ON454897">
    <property type="protein sequence ID" value="WAW84862.1"/>
    <property type="molecule type" value="mRNA"/>
</dbReference>
<dbReference type="SMART" id="SM00102">
    <property type="entry name" value="ADF"/>
    <property type="match status" value="1"/>
</dbReference>
<accession>A0A9F1U429</accession>
<protein>
    <submittedName>
        <fullName evidence="4">Cofilin</fullName>
    </submittedName>
</protein>
<feature type="domain" description="ADF-H" evidence="3">
    <location>
        <begin position="3"/>
        <end position="142"/>
    </location>
</feature>
<dbReference type="InterPro" id="IPR017904">
    <property type="entry name" value="ADF/Cofilin"/>
</dbReference>
<dbReference type="InterPro" id="IPR002108">
    <property type="entry name" value="ADF-H"/>
</dbReference>
<sequence>MSGIEVDPEVATLFNNMKLRSTNKYATFRIKDKKIVIVDELGEPCKTEEKEKDKECFDVLKATLKKEPRYILYDFGFTNKEGRKIGKLAFIFWCPEDCKIGDKMIYASTKDTVKKAFTGIGLEFQANDAGDMDYNEFHGDVEKKA</sequence>
<evidence type="ECO:0000256" key="2">
    <source>
        <dbReference type="ARBA" id="ARBA00023203"/>
    </source>
</evidence>
<dbReference type="Pfam" id="PF00241">
    <property type="entry name" value="Cofilin_ADF"/>
    <property type="match status" value="1"/>
</dbReference>
<name>A0A9F1U429_HALDU</name>
<evidence type="ECO:0000313" key="4">
    <source>
        <dbReference type="EMBL" id="WAW84862.1"/>
    </source>
</evidence>
<proteinExistence type="evidence at transcript level"/>